<reference evidence="5" key="2">
    <citation type="submission" date="2025-09" db="UniProtKB">
        <authorList>
            <consortium name="Ensembl"/>
        </authorList>
    </citation>
    <scope>IDENTIFICATION</scope>
</reference>
<dbReference type="GO" id="GO:0005313">
    <property type="term" value="F:L-glutamate transmembrane transporter activity"/>
    <property type="evidence" value="ECO:0007669"/>
    <property type="project" value="TreeGrafter"/>
</dbReference>
<evidence type="ECO:0000256" key="2">
    <source>
        <dbReference type="ARBA" id="ARBA00022989"/>
    </source>
</evidence>
<dbReference type="Gene3D" id="1.10.3860.10">
    <property type="entry name" value="Sodium:dicarboxylate symporter"/>
    <property type="match status" value="1"/>
</dbReference>
<evidence type="ECO:0000256" key="4">
    <source>
        <dbReference type="SAM" id="Phobius"/>
    </source>
</evidence>
<dbReference type="GO" id="GO:0098712">
    <property type="term" value="P:L-glutamate import across plasma membrane"/>
    <property type="evidence" value="ECO:0007669"/>
    <property type="project" value="TreeGrafter"/>
</dbReference>
<dbReference type="PRINTS" id="PR00173">
    <property type="entry name" value="EDTRNSPORT"/>
</dbReference>
<dbReference type="PANTHER" id="PTHR11958:SF101">
    <property type="entry name" value="AMINO ACID TRANSPORTER"/>
    <property type="match status" value="1"/>
</dbReference>
<dbReference type="Proteomes" id="UP000261520">
    <property type="component" value="Unplaced"/>
</dbReference>
<evidence type="ECO:0000313" key="6">
    <source>
        <dbReference type="Proteomes" id="UP000261520"/>
    </source>
</evidence>
<dbReference type="GO" id="GO:0015175">
    <property type="term" value="F:neutral L-amino acid transmembrane transporter activity"/>
    <property type="evidence" value="ECO:0007669"/>
    <property type="project" value="TreeGrafter"/>
</dbReference>
<feature type="transmembrane region" description="Helical" evidence="4">
    <location>
        <begin position="50"/>
        <end position="69"/>
    </location>
</feature>
<protein>
    <submittedName>
        <fullName evidence="5">Uncharacterized protein</fullName>
    </submittedName>
</protein>
<dbReference type="InterPro" id="IPR018107">
    <property type="entry name" value="Na-dicarboxylate_symporter_CS"/>
</dbReference>
<dbReference type="SUPFAM" id="SSF118215">
    <property type="entry name" value="Proton glutamate symport protein"/>
    <property type="match status" value="1"/>
</dbReference>
<reference evidence="5" key="1">
    <citation type="submission" date="2025-08" db="UniProtKB">
        <authorList>
            <consortium name="Ensembl"/>
        </authorList>
    </citation>
    <scope>IDENTIFICATION</scope>
</reference>
<proteinExistence type="predicted"/>
<evidence type="ECO:0000256" key="3">
    <source>
        <dbReference type="ARBA" id="ARBA00023136"/>
    </source>
</evidence>
<keyword evidence="2 4" id="KW-1133">Transmembrane helix</keyword>
<dbReference type="PANTHER" id="PTHR11958">
    <property type="entry name" value="SODIUM/DICARBOXYLATE SYMPORTER-RELATED"/>
    <property type="match status" value="1"/>
</dbReference>
<evidence type="ECO:0000256" key="1">
    <source>
        <dbReference type="ARBA" id="ARBA00022692"/>
    </source>
</evidence>
<evidence type="ECO:0000313" key="5">
    <source>
        <dbReference type="Ensembl" id="ENSPMGP00000025594.1"/>
    </source>
</evidence>
<accession>A0A3B4BAS5</accession>
<dbReference type="STRING" id="409849.ENSPMGP00000025594"/>
<dbReference type="GO" id="GO:0140009">
    <property type="term" value="P:L-aspartate import across plasma membrane"/>
    <property type="evidence" value="ECO:0007669"/>
    <property type="project" value="TreeGrafter"/>
</dbReference>
<dbReference type="AlphaFoldDB" id="A0A3B4BAS5"/>
<dbReference type="Ensembl" id="ENSPMGT00000027256.1">
    <property type="protein sequence ID" value="ENSPMGP00000025594.1"/>
    <property type="gene ID" value="ENSPMGG00000020645.1"/>
</dbReference>
<dbReference type="InterPro" id="IPR036458">
    <property type="entry name" value="Na:dicarbo_symporter_sf"/>
</dbReference>
<dbReference type="GO" id="GO:0015501">
    <property type="term" value="F:glutamate:sodium symporter activity"/>
    <property type="evidence" value="ECO:0007669"/>
    <property type="project" value="TreeGrafter"/>
</dbReference>
<keyword evidence="1 4" id="KW-0812">Transmembrane</keyword>
<dbReference type="GO" id="GO:0005886">
    <property type="term" value="C:plasma membrane"/>
    <property type="evidence" value="ECO:0007669"/>
    <property type="project" value="TreeGrafter"/>
</dbReference>
<sequence length="156" mass="17798">MTQSNGDSAQRGRAGLHQVRARMAARGERARQRVQSITRNDVKGCFIKNAFVIFTVAAVVIGIILGFAMRQCHLSYREIKFFSFPGELLMRMLQMLVLPLRFTKIITARCLICSFTFQVFQFDTSQCKITSEHVLYLRNASVTRRLCSGHLCELCK</sequence>
<dbReference type="GO" id="GO:0070779">
    <property type="term" value="P:D-aspartate import across plasma membrane"/>
    <property type="evidence" value="ECO:0007669"/>
    <property type="project" value="TreeGrafter"/>
</dbReference>
<organism evidence="5 6">
    <name type="scientific">Periophthalmus magnuspinnatus</name>
    <dbReference type="NCBI Taxonomy" id="409849"/>
    <lineage>
        <taxon>Eukaryota</taxon>
        <taxon>Metazoa</taxon>
        <taxon>Chordata</taxon>
        <taxon>Craniata</taxon>
        <taxon>Vertebrata</taxon>
        <taxon>Euteleostomi</taxon>
        <taxon>Actinopterygii</taxon>
        <taxon>Neopterygii</taxon>
        <taxon>Teleostei</taxon>
        <taxon>Neoteleostei</taxon>
        <taxon>Acanthomorphata</taxon>
        <taxon>Gobiaria</taxon>
        <taxon>Gobiiformes</taxon>
        <taxon>Gobioidei</taxon>
        <taxon>Gobiidae</taxon>
        <taxon>Oxudercinae</taxon>
        <taxon>Periophthalmus</taxon>
    </lineage>
</organism>
<keyword evidence="3 4" id="KW-0472">Membrane</keyword>
<dbReference type="InterPro" id="IPR050746">
    <property type="entry name" value="DAACS"/>
</dbReference>
<keyword evidence="6" id="KW-1185">Reference proteome</keyword>
<dbReference type="PROSITE" id="PS00713">
    <property type="entry name" value="NA_DICARBOXYL_SYMP_1"/>
    <property type="match status" value="1"/>
</dbReference>
<name>A0A3B4BAS5_9GOBI</name>